<reference evidence="1 2" key="1">
    <citation type="submission" date="2016-10" db="EMBL/GenBank/DDBJ databases">
        <title>Genome sequence of the ascomycete fungus Penicillium subrubescens.</title>
        <authorList>
            <person name="De Vries R.P."/>
            <person name="Peng M."/>
            <person name="Dilokpimol A."/>
            <person name="Hilden K."/>
            <person name="Makela M.R."/>
            <person name="Grigoriev I."/>
            <person name="Riley R."/>
            <person name="Granchi Z."/>
        </authorList>
    </citation>
    <scope>NUCLEOTIDE SEQUENCE [LARGE SCALE GENOMIC DNA]</scope>
    <source>
        <strain evidence="1 2">CBS 132785</strain>
    </source>
</reference>
<evidence type="ECO:0000313" key="1">
    <source>
        <dbReference type="EMBL" id="OKP13260.1"/>
    </source>
</evidence>
<dbReference type="EMBL" id="MNBE01000140">
    <property type="protein sequence ID" value="OKP13260.1"/>
    <property type="molecule type" value="Genomic_DNA"/>
</dbReference>
<proteinExistence type="predicted"/>
<comment type="caution">
    <text evidence="1">The sequence shown here is derived from an EMBL/GenBank/DDBJ whole genome shotgun (WGS) entry which is preliminary data.</text>
</comment>
<dbReference type="STRING" id="1316194.A0A1Q5ULB9"/>
<dbReference type="AlphaFoldDB" id="A0A1Q5ULB9"/>
<evidence type="ECO:0000313" key="2">
    <source>
        <dbReference type="Proteomes" id="UP000186955"/>
    </source>
</evidence>
<dbReference type="Proteomes" id="UP000186955">
    <property type="component" value="Unassembled WGS sequence"/>
</dbReference>
<keyword evidence="2" id="KW-1185">Reference proteome</keyword>
<organism evidence="1 2">
    <name type="scientific">Penicillium subrubescens</name>
    <dbReference type="NCBI Taxonomy" id="1316194"/>
    <lineage>
        <taxon>Eukaryota</taxon>
        <taxon>Fungi</taxon>
        <taxon>Dikarya</taxon>
        <taxon>Ascomycota</taxon>
        <taxon>Pezizomycotina</taxon>
        <taxon>Eurotiomycetes</taxon>
        <taxon>Eurotiomycetidae</taxon>
        <taxon>Eurotiales</taxon>
        <taxon>Aspergillaceae</taxon>
        <taxon>Penicillium</taxon>
    </lineage>
</organism>
<accession>A0A1Q5ULB9</accession>
<name>A0A1Q5ULB9_9EURO</name>
<gene>
    <name evidence="1" type="ORF">PENSUB_1051</name>
</gene>
<sequence length="89" mass="10051">MSQMGKVAKRSERSVNNIRKNMRLFGDAWSPLVPVGRQPSIAPVMLDALYDYLVEKPGLYIEEMAIFLCVEFNMLLSLPSIKPAFSQSD</sequence>
<protein>
    <submittedName>
        <fullName evidence="1">Uncharacterized protein</fullName>
    </submittedName>
</protein>